<evidence type="ECO:0000313" key="1">
    <source>
        <dbReference type="EMBL" id="KXN67116.1"/>
    </source>
</evidence>
<protein>
    <recommendedName>
        <fullName evidence="3">RNI-like protein</fullName>
    </recommendedName>
</protein>
<dbReference type="InterPro" id="IPR032675">
    <property type="entry name" value="LRR_dom_sf"/>
</dbReference>
<gene>
    <name evidence="1" type="ORF">CONCODRAFT_19838</name>
</gene>
<reference evidence="1 2" key="1">
    <citation type="journal article" date="2015" name="Genome Biol. Evol.">
        <title>Phylogenomic analyses indicate that early fungi evolved digesting cell walls of algal ancestors of land plants.</title>
        <authorList>
            <person name="Chang Y."/>
            <person name="Wang S."/>
            <person name="Sekimoto S."/>
            <person name="Aerts A.L."/>
            <person name="Choi C."/>
            <person name="Clum A."/>
            <person name="LaButti K.M."/>
            <person name="Lindquist E.A."/>
            <person name="Yee Ngan C."/>
            <person name="Ohm R.A."/>
            <person name="Salamov A.A."/>
            <person name="Grigoriev I.V."/>
            <person name="Spatafora J.W."/>
            <person name="Berbee M.L."/>
        </authorList>
    </citation>
    <scope>NUCLEOTIDE SEQUENCE [LARGE SCALE GENOMIC DNA]</scope>
    <source>
        <strain evidence="1 2">NRRL 28638</strain>
    </source>
</reference>
<sequence length="262" mass="30631">MVHLERVFICGIDDKICDYTTEKQVFPKSIKSLKIEYISYPFYNEHELSIYNTIDPSYINLCSLTIVSNRMLQNLSFGMPSLQEVEIEEIRGLDESKFLSFLKANPQLKKLETDFEICGEEIIKTVLSFKYLEHLRINGGYLEKLEIENLPSNYSIKHLNICDYSPTINLQIINACINIDTLYTYGFNISKLKRRINILKLIGNFSGLGIINEIDNLKSFNQIHLKYDYSINEEICKYSLDKLNNYKLIRLISKDFIFKLIN</sequence>
<dbReference type="Proteomes" id="UP000070444">
    <property type="component" value="Unassembled WGS sequence"/>
</dbReference>
<organism evidence="1 2">
    <name type="scientific">Conidiobolus coronatus (strain ATCC 28846 / CBS 209.66 / NRRL 28638)</name>
    <name type="common">Delacroixia coronata</name>
    <dbReference type="NCBI Taxonomy" id="796925"/>
    <lineage>
        <taxon>Eukaryota</taxon>
        <taxon>Fungi</taxon>
        <taxon>Fungi incertae sedis</taxon>
        <taxon>Zoopagomycota</taxon>
        <taxon>Entomophthoromycotina</taxon>
        <taxon>Entomophthoromycetes</taxon>
        <taxon>Entomophthorales</taxon>
        <taxon>Ancylistaceae</taxon>
        <taxon>Conidiobolus</taxon>
    </lineage>
</organism>
<evidence type="ECO:0000313" key="2">
    <source>
        <dbReference type="Proteomes" id="UP000070444"/>
    </source>
</evidence>
<keyword evidence="2" id="KW-1185">Reference proteome</keyword>
<dbReference type="AlphaFoldDB" id="A0A137NWF8"/>
<name>A0A137NWF8_CONC2</name>
<dbReference type="EMBL" id="KQ964659">
    <property type="protein sequence ID" value="KXN67116.1"/>
    <property type="molecule type" value="Genomic_DNA"/>
</dbReference>
<evidence type="ECO:0008006" key="3">
    <source>
        <dbReference type="Google" id="ProtNLM"/>
    </source>
</evidence>
<accession>A0A137NWF8</accession>
<dbReference type="SUPFAM" id="SSF52047">
    <property type="entry name" value="RNI-like"/>
    <property type="match status" value="1"/>
</dbReference>
<dbReference type="Gene3D" id="3.80.10.10">
    <property type="entry name" value="Ribonuclease Inhibitor"/>
    <property type="match status" value="1"/>
</dbReference>
<proteinExistence type="predicted"/>